<evidence type="ECO:0000256" key="1">
    <source>
        <dbReference type="ARBA" id="ARBA00023015"/>
    </source>
</evidence>
<sequence length="237" mass="25253">MTMDEATDTATDTDTRRAVLDAAAELIASGGTAALTTRAVAAKASIQPPTLYRIFGDKRGLLDAVAQDRLARFVAEKEAHPPHPDPVEDLRQGWSRYVAFGLENPDVFAIMNEIGSPLAQSPASLAGLAALRRRVAQIARAGRLRVAEERAVALIHASAVGIVTTFLALPPAERDEQMLSLARDAAIAAIVDETAASQASGPVPHAIALRAHLDDTAGLSTAEKSLLREWLERLIER</sequence>
<proteinExistence type="predicted"/>
<accession>A0ABS7PD92</accession>
<dbReference type="Pfam" id="PF00440">
    <property type="entry name" value="TetR_N"/>
    <property type="match status" value="1"/>
</dbReference>
<evidence type="ECO:0000313" key="7">
    <source>
        <dbReference type="Proteomes" id="UP000759298"/>
    </source>
</evidence>
<keyword evidence="3" id="KW-0804">Transcription</keyword>
<dbReference type="InterPro" id="IPR009057">
    <property type="entry name" value="Homeodomain-like_sf"/>
</dbReference>
<dbReference type="PROSITE" id="PS50977">
    <property type="entry name" value="HTH_TETR_2"/>
    <property type="match status" value="1"/>
</dbReference>
<evidence type="ECO:0000256" key="4">
    <source>
        <dbReference type="PROSITE-ProRule" id="PRU00335"/>
    </source>
</evidence>
<keyword evidence="7" id="KW-1185">Reference proteome</keyword>
<feature type="DNA-binding region" description="H-T-H motif" evidence="4">
    <location>
        <begin position="36"/>
        <end position="55"/>
    </location>
</feature>
<evidence type="ECO:0000313" key="6">
    <source>
        <dbReference type="EMBL" id="MBY8337039.1"/>
    </source>
</evidence>
<dbReference type="EMBL" id="JAHWXP010000002">
    <property type="protein sequence ID" value="MBY8337039.1"/>
    <property type="molecule type" value="Genomic_DNA"/>
</dbReference>
<evidence type="ECO:0000256" key="2">
    <source>
        <dbReference type="ARBA" id="ARBA00023125"/>
    </source>
</evidence>
<name>A0ABS7PD92_9SPHN</name>
<reference evidence="6 7" key="1">
    <citation type="submission" date="2021-07" db="EMBL/GenBank/DDBJ databases">
        <title>Alteriqipengyuania abyssalis NZ-12B nov, sp.nov isolated from deep sea sponge in pacific ocean.</title>
        <authorList>
            <person name="Tareen S."/>
            <person name="Wink J."/>
        </authorList>
    </citation>
    <scope>NUCLEOTIDE SEQUENCE [LARGE SCALE GENOMIC DNA]</scope>
    <source>
        <strain evidence="6 7">NZ-12B</strain>
    </source>
</reference>
<protein>
    <submittedName>
        <fullName evidence="6">TetR/AcrR family transcriptional regulator helix-turn-helix transcriptional regulator</fullName>
    </submittedName>
</protein>
<dbReference type="SUPFAM" id="SSF48498">
    <property type="entry name" value="Tetracyclin repressor-like, C-terminal domain"/>
    <property type="match status" value="1"/>
</dbReference>
<keyword evidence="1" id="KW-0805">Transcription regulation</keyword>
<comment type="caution">
    <text evidence="6">The sequence shown here is derived from an EMBL/GenBank/DDBJ whole genome shotgun (WGS) entry which is preliminary data.</text>
</comment>
<evidence type="ECO:0000256" key="3">
    <source>
        <dbReference type="ARBA" id="ARBA00023163"/>
    </source>
</evidence>
<dbReference type="InterPro" id="IPR036271">
    <property type="entry name" value="Tet_transcr_reg_TetR-rel_C_sf"/>
</dbReference>
<dbReference type="Gene3D" id="1.10.357.10">
    <property type="entry name" value="Tetracycline Repressor, domain 2"/>
    <property type="match status" value="1"/>
</dbReference>
<dbReference type="PANTHER" id="PTHR30055:SF234">
    <property type="entry name" value="HTH-TYPE TRANSCRIPTIONAL REGULATOR BETI"/>
    <property type="match status" value="1"/>
</dbReference>
<dbReference type="Proteomes" id="UP000759298">
    <property type="component" value="Unassembled WGS sequence"/>
</dbReference>
<dbReference type="InterPro" id="IPR001647">
    <property type="entry name" value="HTH_TetR"/>
</dbReference>
<dbReference type="InterPro" id="IPR050109">
    <property type="entry name" value="HTH-type_TetR-like_transc_reg"/>
</dbReference>
<keyword evidence="2 4" id="KW-0238">DNA-binding</keyword>
<organism evidence="6 7">
    <name type="scientific">Alteriqipengyuania abyssalis</name>
    <dbReference type="NCBI Taxonomy" id="2860200"/>
    <lineage>
        <taxon>Bacteria</taxon>
        <taxon>Pseudomonadati</taxon>
        <taxon>Pseudomonadota</taxon>
        <taxon>Alphaproteobacteria</taxon>
        <taxon>Sphingomonadales</taxon>
        <taxon>Erythrobacteraceae</taxon>
        <taxon>Alteriqipengyuania</taxon>
    </lineage>
</organism>
<dbReference type="SUPFAM" id="SSF46689">
    <property type="entry name" value="Homeodomain-like"/>
    <property type="match status" value="1"/>
</dbReference>
<gene>
    <name evidence="6" type="ORF">KYN89_08250</name>
</gene>
<feature type="domain" description="HTH tetR-type" evidence="5">
    <location>
        <begin position="13"/>
        <end position="73"/>
    </location>
</feature>
<dbReference type="PANTHER" id="PTHR30055">
    <property type="entry name" value="HTH-TYPE TRANSCRIPTIONAL REGULATOR RUTR"/>
    <property type="match status" value="1"/>
</dbReference>
<evidence type="ECO:0000259" key="5">
    <source>
        <dbReference type="PROSITE" id="PS50977"/>
    </source>
</evidence>
<dbReference type="PROSITE" id="PS51318">
    <property type="entry name" value="TAT"/>
    <property type="match status" value="1"/>
</dbReference>
<dbReference type="InterPro" id="IPR006311">
    <property type="entry name" value="TAT_signal"/>
</dbReference>
<dbReference type="PRINTS" id="PR00455">
    <property type="entry name" value="HTHTETR"/>
</dbReference>